<protein>
    <submittedName>
        <fullName evidence="1">Uncharacterized protein</fullName>
    </submittedName>
</protein>
<accession>A0ACC3D060</accession>
<gene>
    <name evidence="1" type="ORF">LTS18_009886</name>
</gene>
<organism evidence="1 2">
    <name type="scientific">Coniosporium uncinatum</name>
    <dbReference type="NCBI Taxonomy" id="93489"/>
    <lineage>
        <taxon>Eukaryota</taxon>
        <taxon>Fungi</taxon>
        <taxon>Dikarya</taxon>
        <taxon>Ascomycota</taxon>
        <taxon>Pezizomycotina</taxon>
        <taxon>Dothideomycetes</taxon>
        <taxon>Dothideomycetes incertae sedis</taxon>
        <taxon>Coniosporium</taxon>
    </lineage>
</organism>
<evidence type="ECO:0000313" key="2">
    <source>
        <dbReference type="Proteomes" id="UP001186974"/>
    </source>
</evidence>
<sequence>MLRGRGGFNARRDRLVKERERLARQRSQNSPTTNNREGFKPSEPRKPLQPWQEGEPDDEKLWDGRITQDSLKPQANTDIPSTNTFSIRGTTSRPPQHSDEKVRNPLSVDQPFDESQRLVDAEEAQEQDPVFQFGQLVQTAIQFIRASQPAEIVNGALDTFRVDKV</sequence>
<reference evidence="1" key="1">
    <citation type="submission" date="2024-09" db="EMBL/GenBank/DDBJ databases">
        <title>Black Yeasts Isolated from many extreme environments.</title>
        <authorList>
            <person name="Coleine C."/>
            <person name="Stajich J.E."/>
            <person name="Selbmann L."/>
        </authorList>
    </citation>
    <scope>NUCLEOTIDE SEQUENCE</scope>
    <source>
        <strain evidence="1">CCFEE 5737</strain>
    </source>
</reference>
<evidence type="ECO:0000313" key="1">
    <source>
        <dbReference type="EMBL" id="KAK3059866.1"/>
    </source>
</evidence>
<comment type="caution">
    <text evidence="1">The sequence shown here is derived from an EMBL/GenBank/DDBJ whole genome shotgun (WGS) entry which is preliminary data.</text>
</comment>
<proteinExistence type="predicted"/>
<feature type="non-terminal residue" evidence="1">
    <location>
        <position position="165"/>
    </location>
</feature>
<keyword evidence="2" id="KW-1185">Reference proteome</keyword>
<dbReference type="Proteomes" id="UP001186974">
    <property type="component" value="Unassembled WGS sequence"/>
</dbReference>
<dbReference type="EMBL" id="JAWDJW010009050">
    <property type="protein sequence ID" value="KAK3059866.1"/>
    <property type="molecule type" value="Genomic_DNA"/>
</dbReference>
<name>A0ACC3D060_9PEZI</name>